<evidence type="ECO:0000256" key="11">
    <source>
        <dbReference type="ARBA" id="ARBA00022932"/>
    </source>
</evidence>
<keyword evidence="17" id="KW-1185">Reference proteome</keyword>
<keyword evidence="9" id="KW-0229">DNA integration</keyword>
<dbReference type="STRING" id="2316362.A0A4V1Q223"/>
<dbReference type="PANTHER" id="PTHR42648">
    <property type="entry name" value="TRANSPOSASE, PUTATIVE-RELATED"/>
    <property type="match status" value="1"/>
</dbReference>
<accession>A0A4V1Q223</accession>
<dbReference type="GO" id="GO:0016787">
    <property type="term" value="F:hydrolase activity"/>
    <property type="evidence" value="ECO:0007669"/>
    <property type="project" value="UniProtKB-KW"/>
</dbReference>
<evidence type="ECO:0000313" key="16">
    <source>
        <dbReference type="EMBL" id="RXW13588.1"/>
    </source>
</evidence>
<dbReference type="InterPro" id="IPR012337">
    <property type="entry name" value="RNaseH-like_sf"/>
</dbReference>
<evidence type="ECO:0000256" key="12">
    <source>
        <dbReference type="ARBA" id="ARBA00023172"/>
    </source>
</evidence>
<keyword evidence="6" id="KW-0378">Hydrolase</keyword>
<dbReference type="Gene3D" id="3.30.420.10">
    <property type="entry name" value="Ribonuclease H-like superfamily/Ribonuclease H"/>
    <property type="match status" value="1"/>
</dbReference>
<protein>
    <recommendedName>
        <fullName evidence="15">Integrase catalytic domain-containing protein</fullName>
    </recommendedName>
</protein>
<evidence type="ECO:0000259" key="15">
    <source>
        <dbReference type="PROSITE" id="PS50994"/>
    </source>
</evidence>
<dbReference type="Proteomes" id="UP000290288">
    <property type="component" value="Unassembled WGS sequence"/>
</dbReference>
<dbReference type="GO" id="GO:0003964">
    <property type="term" value="F:RNA-directed DNA polymerase activity"/>
    <property type="evidence" value="ECO:0007669"/>
    <property type="project" value="UniProtKB-KW"/>
</dbReference>
<proteinExistence type="predicted"/>
<evidence type="ECO:0000256" key="2">
    <source>
        <dbReference type="ARBA" id="ARBA00022695"/>
    </source>
</evidence>
<dbReference type="OrthoDB" id="7691805at2759"/>
<dbReference type="InterPro" id="IPR039537">
    <property type="entry name" value="Retrotran_Ty1/copia-like"/>
</dbReference>
<keyword evidence="7" id="KW-0460">Magnesium</keyword>
<dbReference type="GO" id="GO:0006310">
    <property type="term" value="P:DNA recombination"/>
    <property type="evidence" value="ECO:0007669"/>
    <property type="project" value="UniProtKB-KW"/>
</dbReference>
<keyword evidence="2" id="KW-0548">Nucleotidyltransferase</keyword>
<comment type="catalytic activity">
    <reaction evidence="13">
        <text>DNA(n) + a 2'-deoxyribonucleoside 5'-triphosphate = DNA(n+1) + diphosphate</text>
        <dbReference type="Rhea" id="RHEA:22508"/>
        <dbReference type="Rhea" id="RHEA-COMP:17339"/>
        <dbReference type="Rhea" id="RHEA-COMP:17340"/>
        <dbReference type="ChEBI" id="CHEBI:33019"/>
        <dbReference type="ChEBI" id="CHEBI:61560"/>
        <dbReference type="ChEBI" id="CHEBI:173112"/>
        <dbReference type="EC" id="2.7.7.49"/>
    </reaction>
</comment>
<keyword evidence="4" id="KW-0479">Metal-binding</keyword>
<keyword evidence="1" id="KW-0815">Transposition</keyword>
<evidence type="ECO:0000256" key="5">
    <source>
        <dbReference type="ARBA" id="ARBA00022759"/>
    </source>
</evidence>
<dbReference type="GO" id="GO:0005634">
    <property type="term" value="C:nucleus"/>
    <property type="evidence" value="ECO:0007669"/>
    <property type="project" value="UniProtKB-ARBA"/>
</dbReference>
<dbReference type="SUPFAM" id="SSF53098">
    <property type="entry name" value="Ribonuclease H-like"/>
    <property type="match status" value="1"/>
</dbReference>
<dbReference type="GO" id="GO:0004519">
    <property type="term" value="F:endonuclease activity"/>
    <property type="evidence" value="ECO:0007669"/>
    <property type="project" value="UniProtKB-KW"/>
</dbReference>
<evidence type="ECO:0000256" key="8">
    <source>
        <dbReference type="ARBA" id="ARBA00022884"/>
    </source>
</evidence>
<dbReference type="GO" id="GO:0003887">
    <property type="term" value="F:DNA-directed DNA polymerase activity"/>
    <property type="evidence" value="ECO:0007669"/>
    <property type="project" value="UniProtKB-KW"/>
</dbReference>
<keyword evidence="5" id="KW-0255">Endonuclease</keyword>
<comment type="caution">
    <text evidence="16">The sequence shown here is derived from an EMBL/GenBank/DDBJ whole genome shotgun (WGS) entry which is preliminary data.</text>
</comment>
<sequence length="234" mass="26546">MDFHIVMGHRSFGDLRKMIEAGMVDGIKVKDLTGTPPTCRVCVEAKAVQKPFRESKSLHPTAYTQEVSTDVWGPASVESIGRRLYFTLFIDRYSHETCVFFLRHKSDTFDAYQRYEAWVRVQRDTKIKTLRLDRGGEYLGADFTSYLEHNGTVRKLTTHDSPQSNGIAECAMGVHVSTARALLIHSRLPTCLWAEAIRYSVWLHNRQFTSAVPTLKTPLEISTGARPNLSNLQP</sequence>
<gene>
    <name evidence="16" type="ORF">EST38_g12267</name>
</gene>
<evidence type="ECO:0000256" key="10">
    <source>
        <dbReference type="ARBA" id="ARBA00022918"/>
    </source>
</evidence>
<dbReference type="InterPro" id="IPR001584">
    <property type="entry name" value="Integrase_cat-core"/>
</dbReference>
<dbReference type="GO" id="GO:0003723">
    <property type="term" value="F:RNA binding"/>
    <property type="evidence" value="ECO:0007669"/>
    <property type="project" value="UniProtKB-KW"/>
</dbReference>
<evidence type="ECO:0000256" key="3">
    <source>
        <dbReference type="ARBA" id="ARBA00022722"/>
    </source>
</evidence>
<dbReference type="PROSITE" id="PS50994">
    <property type="entry name" value="INTEGRASE"/>
    <property type="match status" value="1"/>
</dbReference>
<keyword evidence="3" id="KW-0540">Nuclease</keyword>
<dbReference type="GO" id="GO:0032196">
    <property type="term" value="P:transposition"/>
    <property type="evidence" value="ECO:0007669"/>
    <property type="project" value="UniProtKB-KW"/>
</dbReference>
<evidence type="ECO:0000256" key="7">
    <source>
        <dbReference type="ARBA" id="ARBA00022842"/>
    </source>
</evidence>
<keyword evidence="11" id="KW-0808">Transferase</keyword>
<evidence type="ECO:0000256" key="4">
    <source>
        <dbReference type="ARBA" id="ARBA00022723"/>
    </source>
</evidence>
<reference evidence="16 17" key="1">
    <citation type="submission" date="2019-01" db="EMBL/GenBank/DDBJ databases">
        <title>Draft genome sequence of Psathyrella aberdarensis IHI B618.</title>
        <authorList>
            <person name="Buettner E."/>
            <person name="Kellner H."/>
        </authorList>
    </citation>
    <scope>NUCLEOTIDE SEQUENCE [LARGE SCALE GENOMIC DNA]</scope>
    <source>
        <strain evidence="16 17">IHI B618</strain>
    </source>
</reference>
<keyword evidence="11" id="KW-0239">DNA-directed DNA polymerase</keyword>
<keyword evidence="10" id="KW-0695">RNA-directed DNA polymerase</keyword>
<name>A0A4V1Q223_9AGAR</name>
<dbReference type="AlphaFoldDB" id="A0A4V1Q223"/>
<keyword evidence="12" id="KW-0233">DNA recombination</keyword>
<evidence type="ECO:0000256" key="13">
    <source>
        <dbReference type="ARBA" id="ARBA00048173"/>
    </source>
</evidence>
<comment type="catalytic activity">
    <reaction evidence="14">
        <text>DNA(n) + a 2'-deoxyribonucleoside 5'-triphosphate = DNA(n+1) + diphosphate</text>
        <dbReference type="Rhea" id="RHEA:22508"/>
        <dbReference type="Rhea" id="RHEA-COMP:17339"/>
        <dbReference type="Rhea" id="RHEA-COMP:17340"/>
        <dbReference type="ChEBI" id="CHEBI:33019"/>
        <dbReference type="ChEBI" id="CHEBI:61560"/>
        <dbReference type="ChEBI" id="CHEBI:173112"/>
        <dbReference type="EC" id="2.7.7.7"/>
    </reaction>
</comment>
<dbReference type="PANTHER" id="PTHR42648:SF11">
    <property type="entry name" value="TRANSPOSON TY4-P GAG-POL POLYPROTEIN"/>
    <property type="match status" value="1"/>
</dbReference>
<evidence type="ECO:0000256" key="6">
    <source>
        <dbReference type="ARBA" id="ARBA00022801"/>
    </source>
</evidence>
<keyword evidence="8" id="KW-0694">RNA-binding</keyword>
<evidence type="ECO:0000256" key="1">
    <source>
        <dbReference type="ARBA" id="ARBA00022578"/>
    </source>
</evidence>
<feature type="domain" description="Integrase catalytic" evidence="15">
    <location>
        <begin position="56"/>
        <end position="226"/>
    </location>
</feature>
<dbReference type="EMBL" id="SDEE01000876">
    <property type="protein sequence ID" value="RXW13588.1"/>
    <property type="molecule type" value="Genomic_DNA"/>
</dbReference>
<dbReference type="Pfam" id="PF00665">
    <property type="entry name" value="rve"/>
    <property type="match status" value="1"/>
</dbReference>
<evidence type="ECO:0000313" key="17">
    <source>
        <dbReference type="Proteomes" id="UP000290288"/>
    </source>
</evidence>
<organism evidence="16 17">
    <name type="scientific">Candolleomyces aberdarensis</name>
    <dbReference type="NCBI Taxonomy" id="2316362"/>
    <lineage>
        <taxon>Eukaryota</taxon>
        <taxon>Fungi</taxon>
        <taxon>Dikarya</taxon>
        <taxon>Basidiomycota</taxon>
        <taxon>Agaricomycotina</taxon>
        <taxon>Agaricomycetes</taxon>
        <taxon>Agaricomycetidae</taxon>
        <taxon>Agaricales</taxon>
        <taxon>Agaricineae</taxon>
        <taxon>Psathyrellaceae</taxon>
        <taxon>Candolleomyces</taxon>
    </lineage>
</organism>
<dbReference type="GO" id="GO:0046872">
    <property type="term" value="F:metal ion binding"/>
    <property type="evidence" value="ECO:0007669"/>
    <property type="project" value="UniProtKB-KW"/>
</dbReference>
<dbReference type="InterPro" id="IPR036397">
    <property type="entry name" value="RNaseH_sf"/>
</dbReference>
<dbReference type="GO" id="GO:0015074">
    <property type="term" value="P:DNA integration"/>
    <property type="evidence" value="ECO:0007669"/>
    <property type="project" value="UniProtKB-KW"/>
</dbReference>
<evidence type="ECO:0000256" key="14">
    <source>
        <dbReference type="ARBA" id="ARBA00049244"/>
    </source>
</evidence>
<evidence type="ECO:0000256" key="9">
    <source>
        <dbReference type="ARBA" id="ARBA00022908"/>
    </source>
</evidence>